<keyword evidence="6 10" id="KW-1278">Translocase</keyword>
<feature type="transmembrane region" description="Helical" evidence="10">
    <location>
        <begin position="46"/>
        <end position="66"/>
    </location>
</feature>
<keyword evidence="3 10" id="KW-0285">Flavoprotein</keyword>
<dbReference type="InterPro" id="IPR004338">
    <property type="entry name" value="NqrB/RnfD"/>
</dbReference>
<feature type="transmembrane region" description="Helical" evidence="10">
    <location>
        <begin position="239"/>
        <end position="258"/>
    </location>
</feature>
<dbReference type="GO" id="GO:0005886">
    <property type="term" value="C:plasma membrane"/>
    <property type="evidence" value="ECO:0007669"/>
    <property type="project" value="UniProtKB-SubCell"/>
</dbReference>
<dbReference type="KEGG" id="mmob:F6R98_07465"/>
<dbReference type="GO" id="GO:0055085">
    <property type="term" value="P:transmembrane transport"/>
    <property type="evidence" value="ECO:0007669"/>
    <property type="project" value="InterPro"/>
</dbReference>
<evidence type="ECO:0000313" key="11">
    <source>
        <dbReference type="EMBL" id="QFY42481.1"/>
    </source>
</evidence>
<feature type="transmembrane region" description="Helical" evidence="10">
    <location>
        <begin position="264"/>
        <end position="284"/>
    </location>
</feature>
<dbReference type="NCBIfam" id="TIGR01946">
    <property type="entry name" value="rnfD"/>
    <property type="match status" value="1"/>
</dbReference>
<accession>A0A5Q0BJV6</accession>
<keyword evidence="5 10" id="KW-0812">Transmembrane</keyword>
<dbReference type="OrthoDB" id="9776359at2"/>
<keyword evidence="7 10" id="KW-0249">Electron transport</keyword>
<evidence type="ECO:0000256" key="1">
    <source>
        <dbReference type="ARBA" id="ARBA00022448"/>
    </source>
</evidence>
<dbReference type="PANTHER" id="PTHR30578:SF0">
    <property type="entry name" value="ION-TRANSLOCATING OXIDOREDUCTASE COMPLEX SUBUNIT D"/>
    <property type="match status" value="1"/>
</dbReference>
<comment type="subunit">
    <text evidence="10">The complex is composed of six subunits: RnfA, RnfB, RnfC, RnfD, RnfE and RnfG.</text>
</comment>
<dbReference type="EC" id="7.-.-.-" evidence="10"/>
<protein>
    <recommendedName>
        <fullName evidence="10">Ion-translocating oxidoreductase complex subunit D</fullName>
        <ecNumber evidence="10">7.-.-.-</ecNumber>
    </recommendedName>
    <alternativeName>
        <fullName evidence="10">Rnf electron transport complex subunit D</fullName>
    </alternativeName>
</protein>
<feature type="modified residue" description="FMN phosphoryl threonine" evidence="10">
    <location>
        <position position="178"/>
    </location>
</feature>
<keyword evidence="8 10" id="KW-1133">Transmembrane helix</keyword>
<name>A0A5Q0BJV6_9GAMM</name>
<comment type="subcellular location">
    <subcellularLocation>
        <location evidence="10">Cell inner membrane</location>
        <topology evidence="10">Multi-pass membrane protein</topology>
    </subcellularLocation>
</comment>
<reference evidence="11 12" key="1">
    <citation type="submission" date="2019-09" db="EMBL/GenBank/DDBJ databases">
        <title>Ecophysiology of the spiral-shaped methanotroph Methylospira mobilis as revealed by the complete genome sequence.</title>
        <authorList>
            <person name="Oshkin I.Y."/>
            <person name="Dedysh S.N."/>
            <person name="Miroshnikov K."/>
            <person name="Danilova O.V."/>
            <person name="Hakobyan A."/>
            <person name="Liesack W."/>
        </authorList>
    </citation>
    <scope>NUCLEOTIDE SEQUENCE [LARGE SCALE GENOMIC DNA]</scope>
    <source>
        <strain evidence="11 12">Shm1</strain>
    </source>
</reference>
<comment type="cofactor">
    <cofactor evidence="10">
        <name>FMN</name>
        <dbReference type="ChEBI" id="CHEBI:58210"/>
    </cofactor>
</comment>
<gene>
    <name evidence="10" type="primary">rnfD</name>
    <name evidence="11" type="ORF">F6R98_07465</name>
</gene>
<evidence type="ECO:0000256" key="7">
    <source>
        <dbReference type="ARBA" id="ARBA00022982"/>
    </source>
</evidence>
<keyword evidence="9 10" id="KW-0472">Membrane</keyword>
<dbReference type="PANTHER" id="PTHR30578">
    <property type="entry name" value="ELECTRON TRANSPORT COMPLEX PROTEIN RNFD"/>
    <property type="match status" value="1"/>
</dbReference>
<dbReference type="RefSeq" id="WP_153248477.1">
    <property type="nucleotide sequence ID" value="NZ_CP044205.1"/>
</dbReference>
<feature type="transmembrane region" description="Helical" evidence="10">
    <location>
        <begin position="21"/>
        <end position="40"/>
    </location>
</feature>
<evidence type="ECO:0000313" key="12">
    <source>
        <dbReference type="Proteomes" id="UP000325755"/>
    </source>
</evidence>
<keyword evidence="1 10" id="KW-0813">Transport</keyword>
<dbReference type="Pfam" id="PF03116">
    <property type="entry name" value="NQR2_RnfD_RnfE"/>
    <property type="match status" value="1"/>
</dbReference>
<dbReference type="AlphaFoldDB" id="A0A5Q0BJV6"/>
<feature type="transmembrane region" description="Helical" evidence="10">
    <location>
        <begin position="73"/>
        <end position="90"/>
    </location>
</feature>
<keyword evidence="10" id="KW-0997">Cell inner membrane</keyword>
<evidence type="ECO:0000256" key="8">
    <source>
        <dbReference type="ARBA" id="ARBA00022989"/>
    </source>
</evidence>
<feature type="transmembrane region" description="Helical" evidence="10">
    <location>
        <begin position="296"/>
        <end position="315"/>
    </location>
</feature>
<keyword evidence="4 10" id="KW-0288">FMN</keyword>
<proteinExistence type="inferred from homology"/>
<dbReference type="EMBL" id="CP044205">
    <property type="protein sequence ID" value="QFY42481.1"/>
    <property type="molecule type" value="Genomic_DNA"/>
</dbReference>
<keyword evidence="10" id="KW-1003">Cell membrane</keyword>
<sequence length="360" mass="38272">MNLNILTRRLQTMKANTVNSIMLHVLIALTPATVFGVFIFGWPALFLFVVTVGSAALFEAICLKLSGKPVSPALKDGSALVTGWLLVMSLPPWAPWWIGVLGSALAIVVGKQVFGGLGQNIFNPAMVARVALLVSFPLEMTTWPKPGAIVFMSNPGFLESLGISFSGVAIPDAYTSATLLGAIKTGFTLGYTVKEALENSNIGWAGALFGWSTGSLGETSALLIGLGGAWLLIKRVITWHVPLSLLASVALLSTIFSSLDAEHYVGPLIHLTSGALLLVAFFIATDYVTSPSSPTGQIIFGAGCGALIYAIRTWGAFPEGAGFAVLLMNSLTPLLDHYFRPRIYGRDHRGRPLELPEKAE</sequence>
<keyword evidence="2 10" id="KW-0597">Phosphoprotein</keyword>
<evidence type="ECO:0000256" key="4">
    <source>
        <dbReference type="ARBA" id="ARBA00022643"/>
    </source>
</evidence>
<evidence type="ECO:0000256" key="3">
    <source>
        <dbReference type="ARBA" id="ARBA00022630"/>
    </source>
</evidence>
<organism evidence="11 12">
    <name type="scientific">Candidatus Methylospira mobilis</name>
    <dbReference type="NCBI Taxonomy" id="1808979"/>
    <lineage>
        <taxon>Bacteria</taxon>
        <taxon>Pseudomonadati</taxon>
        <taxon>Pseudomonadota</taxon>
        <taxon>Gammaproteobacteria</taxon>
        <taxon>Methylococcales</taxon>
        <taxon>Methylococcaceae</taxon>
        <taxon>Candidatus Methylospira</taxon>
    </lineage>
</organism>
<evidence type="ECO:0000256" key="6">
    <source>
        <dbReference type="ARBA" id="ARBA00022967"/>
    </source>
</evidence>
<keyword evidence="12" id="KW-1185">Reference proteome</keyword>
<feature type="transmembrane region" description="Helical" evidence="10">
    <location>
        <begin position="208"/>
        <end position="232"/>
    </location>
</feature>
<dbReference type="Proteomes" id="UP000325755">
    <property type="component" value="Chromosome"/>
</dbReference>
<dbReference type="HAMAP" id="MF_00462">
    <property type="entry name" value="RsxD_RnfD"/>
    <property type="match status" value="1"/>
</dbReference>
<evidence type="ECO:0000256" key="9">
    <source>
        <dbReference type="ARBA" id="ARBA00023136"/>
    </source>
</evidence>
<dbReference type="InParanoid" id="A0A5Q0BJV6"/>
<dbReference type="GO" id="GO:0022900">
    <property type="term" value="P:electron transport chain"/>
    <property type="evidence" value="ECO:0007669"/>
    <property type="project" value="UniProtKB-UniRule"/>
</dbReference>
<dbReference type="InterPro" id="IPR011303">
    <property type="entry name" value="RnfD_bac"/>
</dbReference>
<evidence type="ECO:0000256" key="10">
    <source>
        <dbReference type="HAMAP-Rule" id="MF_00462"/>
    </source>
</evidence>
<comment type="similarity">
    <text evidence="10">Belongs to the NqrB/RnfD family.</text>
</comment>
<evidence type="ECO:0000256" key="2">
    <source>
        <dbReference type="ARBA" id="ARBA00022553"/>
    </source>
</evidence>
<evidence type="ECO:0000256" key="5">
    <source>
        <dbReference type="ARBA" id="ARBA00022692"/>
    </source>
</evidence>
<comment type="function">
    <text evidence="10">Part of a membrane-bound complex that couples electron transfer with translocation of ions across the membrane.</text>
</comment>